<evidence type="ECO:0000313" key="5">
    <source>
        <dbReference type="Proteomes" id="UP000076761"/>
    </source>
</evidence>
<feature type="transmembrane region" description="Helical" evidence="3">
    <location>
        <begin position="351"/>
        <end position="373"/>
    </location>
</feature>
<dbReference type="PANTHER" id="PTHR11360">
    <property type="entry name" value="MONOCARBOXYLATE TRANSPORTER"/>
    <property type="match status" value="1"/>
</dbReference>
<dbReference type="InterPro" id="IPR050327">
    <property type="entry name" value="Proton-linked_MCT"/>
</dbReference>
<feature type="transmembrane region" description="Helical" evidence="3">
    <location>
        <begin position="291"/>
        <end position="309"/>
    </location>
</feature>
<evidence type="ECO:0000313" key="4">
    <source>
        <dbReference type="EMBL" id="KZT28360.1"/>
    </source>
</evidence>
<evidence type="ECO:0000256" key="2">
    <source>
        <dbReference type="ARBA" id="ARBA00006727"/>
    </source>
</evidence>
<reference evidence="4 5" key="1">
    <citation type="journal article" date="2016" name="Mol. Biol. Evol.">
        <title>Comparative Genomics of Early-Diverging Mushroom-Forming Fungi Provides Insights into the Origins of Lignocellulose Decay Capabilities.</title>
        <authorList>
            <person name="Nagy L.G."/>
            <person name="Riley R."/>
            <person name="Tritt A."/>
            <person name="Adam C."/>
            <person name="Daum C."/>
            <person name="Floudas D."/>
            <person name="Sun H."/>
            <person name="Yadav J.S."/>
            <person name="Pangilinan J."/>
            <person name="Larsson K.H."/>
            <person name="Matsuura K."/>
            <person name="Barry K."/>
            <person name="Labutti K."/>
            <person name="Kuo R."/>
            <person name="Ohm R.A."/>
            <person name="Bhattacharya S.S."/>
            <person name="Shirouzu T."/>
            <person name="Yoshinaga Y."/>
            <person name="Martin F.M."/>
            <person name="Grigoriev I.V."/>
            <person name="Hibbett D.S."/>
        </authorList>
    </citation>
    <scope>NUCLEOTIDE SEQUENCE [LARGE SCALE GENOMIC DNA]</scope>
    <source>
        <strain evidence="4 5">HHB14362 ss-1</strain>
    </source>
</reference>
<protein>
    <submittedName>
        <fullName evidence="4">MFS general substrate transporter</fullName>
    </submittedName>
</protein>
<dbReference type="Proteomes" id="UP000076761">
    <property type="component" value="Unassembled WGS sequence"/>
</dbReference>
<dbReference type="OrthoDB" id="6499973at2759"/>
<dbReference type="InterPro" id="IPR036259">
    <property type="entry name" value="MFS_trans_sf"/>
</dbReference>
<dbReference type="SUPFAM" id="SSF103473">
    <property type="entry name" value="MFS general substrate transporter"/>
    <property type="match status" value="1"/>
</dbReference>
<dbReference type="AlphaFoldDB" id="A0A165ULN4"/>
<dbReference type="InterPro" id="IPR011701">
    <property type="entry name" value="MFS"/>
</dbReference>
<keyword evidence="3" id="KW-1133">Transmembrane helix</keyword>
<feature type="transmembrane region" description="Helical" evidence="3">
    <location>
        <begin position="12"/>
        <end position="37"/>
    </location>
</feature>
<dbReference type="Pfam" id="PF07690">
    <property type="entry name" value="MFS_1"/>
    <property type="match status" value="1"/>
</dbReference>
<feature type="transmembrane region" description="Helical" evidence="3">
    <location>
        <begin position="83"/>
        <end position="102"/>
    </location>
</feature>
<dbReference type="GO" id="GO:0022857">
    <property type="term" value="F:transmembrane transporter activity"/>
    <property type="evidence" value="ECO:0007669"/>
    <property type="project" value="InterPro"/>
</dbReference>
<dbReference type="InParanoid" id="A0A165ULN4"/>
<feature type="transmembrane region" description="Helical" evidence="3">
    <location>
        <begin position="260"/>
        <end position="279"/>
    </location>
</feature>
<comment type="similarity">
    <text evidence="2">Belongs to the major facilitator superfamily. Monocarboxylate porter (TC 2.A.1.13) family.</text>
</comment>
<feature type="transmembrane region" description="Helical" evidence="3">
    <location>
        <begin position="385"/>
        <end position="405"/>
    </location>
</feature>
<dbReference type="PANTHER" id="PTHR11360:SF234">
    <property type="entry name" value="MFS-TYPE TRANSPORTER DBAD-RELATED"/>
    <property type="match status" value="1"/>
</dbReference>
<proteinExistence type="inferred from homology"/>
<feature type="transmembrane region" description="Helical" evidence="3">
    <location>
        <begin position="114"/>
        <end position="133"/>
    </location>
</feature>
<dbReference type="GO" id="GO:0016020">
    <property type="term" value="C:membrane"/>
    <property type="evidence" value="ECO:0007669"/>
    <property type="project" value="UniProtKB-SubCell"/>
</dbReference>
<feature type="transmembrane region" description="Helical" evidence="3">
    <location>
        <begin position="315"/>
        <end position="339"/>
    </location>
</feature>
<gene>
    <name evidence="4" type="ORF">NEOLEDRAFT_1129757</name>
</gene>
<sequence>MTPAVNQPFPEGGLTAWLTVLGGSMVFFCTFGAVQSFGVYQDYYTRTGLSEYPPSDVSWIGSLQVCLMFLLGLPVGRLFDAGYFHGLVAGGSLLYLVSIFTLSLARPHHYYENILAQGVGIGLGMGLLFLPSVSITSHYFKARRSLAMGFVMGGSSLGGVIFPIMQNHIFASNGGFPWGVRAAGFLCLFLLVSANFLMRTRLPSRKHRLQDVEPPRLRALFSDVPFMTYCLSAFFIIWGLFFPFFYLQLFAALHGVESRLTIYAIPILNASSFLGRTIPSFLADIWGPFNVAIPMTVIAGALIFALFGASTSPGMLVFAILYGFFSGAFISLTVPIAASFSKSVTEVGLRVGILCFFLAFAILTGSPIAGALLRPPSYTWYRPVVFAGVVVLFGALLLIVSRGMVARQKGVRKL</sequence>
<keyword evidence="3" id="KW-0812">Transmembrane</keyword>
<evidence type="ECO:0000256" key="1">
    <source>
        <dbReference type="ARBA" id="ARBA00004141"/>
    </source>
</evidence>
<comment type="subcellular location">
    <subcellularLocation>
        <location evidence="1">Membrane</location>
        <topology evidence="1">Multi-pass membrane protein</topology>
    </subcellularLocation>
</comment>
<keyword evidence="5" id="KW-1185">Reference proteome</keyword>
<feature type="transmembrane region" description="Helical" evidence="3">
    <location>
        <begin position="226"/>
        <end position="248"/>
    </location>
</feature>
<organism evidence="4 5">
    <name type="scientific">Neolentinus lepideus HHB14362 ss-1</name>
    <dbReference type="NCBI Taxonomy" id="1314782"/>
    <lineage>
        <taxon>Eukaryota</taxon>
        <taxon>Fungi</taxon>
        <taxon>Dikarya</taxon>
        <taxon>Basidiomycota</taxon>
        <taxon>Agaricomycotina</taxon>
        <taxon>Agaricomycetes</taxon>
        <taxon>Gloeophyllales</taxon>
        <taxon>Gloeophyllaceae</taxon>
        <taxon>Neolentinus</taxon>
    </lineage>
</organism>
<feature type="transmembrane region" description="Helical" evidence="3">
    <location>
        <begin position="145"/>
        <end position="166"/>
    </location>
</feature>
<feature type="transmembrane region" description="Helical" evidence="3">
    <location>
        <begin position="57"/>
        <end position="76"/>
    </location>
</feature>
<evidence type="ECO:0000256" key="3">
    <source>
        <dbReference type="SAM" id="Phobius"/>
    </source>
</evidence>
<name>A0A165ULN4_9AGAM</name>
<dbReference type="EMBL" id="KV425558">
    <property type="protein sequence ID" value="KZT28360.1"/>
    <property type="molecule type" value="Genomic_DNA"/>
</dbReference>
<feature type="transmembrane region" description="Helical" evidence="3">
    <location>
        <begin position="178"/>
        <end position="198"/>
    </location>
</feature>
<keyword evidence="3" id="KW-0472">Membrane</keyword>
<dbReference type="Gene3D" id="1.20.1250.20">
    <property type="entry name" value="MFS general substrate transporter like domains"/>
    <property type="match status" value="2"/>
</dbReference>
<accession>A0A165ULN4</accession>